<sequence length="272" mass="30780">MQTRPLRARTLQLNGAGLRPWHPRSFSLCRRPPCRAVVSLTSSAMDYSLLKQLLDQVEAYEQHQQGSHSTSNKLARFAAWLHAQAVLTPAAHEPHPDEMHRSHETVEVQISKLVVFMNRYARVYSRLALAGTPLLTIDDFAYLASLYRAQPLSKTELITRNVHEKASGTEVIKRLLANGLIAEQAHATDRRRKQLSVTPEGHAVLRQVVGRMTQASQLVAGDLNAEERQQLLYLLQRLDRFHLPIFLAPRPESFAELLQQWEPLRAAAAPEQ</sequence>
<dbReference type="PROSITE" id="PS50995">
    <property type="entry name" value="HTH_MARR_2"/>
    <property type="match status" value="1"/>
</dbReference>
<evidence type="ECO:0000313" key="3">
    <source>
        <dbReference type="Proteomes" id="UP000248553"/>
    </source>
</evidence>
<evidence type="ECO:0000259" key="1">
    <source>
        <dbReference type="PROSITE" id="PS50995"/>
    </source>
</evidence>
<organism evidence="2 3">
    <name type="scientific">Hymenobacter edaphi</name>
    <dbReference type="NCBI Taxonomy" id="2211146"/>
    <lineage>
        <taxon>Bacteria</taxon>
        <taxon>Pseudomonadati</taxon>
        <taxon>Bacteroidota</taxon>
        <taxon>Cytophagia</taxon>
        <taxon>Cytophagales</taxon>
        <taxon>Hymenobacteraceae</taxon>
        <taxon>Hymenobacter</taxon>
    </lineage>
</organism>
<dbReference type="Pfam" id="PF01047">
    <property type="entry name" value="MarR"/>
    <property type="match status" value="1"/>
</dbReference>
<dbReference type="SMART" id="SM00347">
    <property type="entry name" value="HTH_MARR"/>
    <property type="match status" value="1"/>
</dbReference>
<dbReference type="InterPro" id="IPR036390">
    <property type="entry name" value="WH_DNA-bd_sf"/>
</dbReference>
<name>A0A328BWG5_9BACT</name>
<dbReference type="InterPro" id="IPR039422">
    <property type="entry name" value="MarR/SlyA-like"/>
</dbReference>
<comment type="caution">
    <text evidence="2">The sequence shown here is derived from an EMBL/GenBank/DDBJ whole genome shotgun (WGS) entry which is preliminary data.</text>
</comment>
<dbReference type="GO" id="GO:0006950">
    <property type="term" value="P:response to stress"/>
    <property type="evidence" value="ECO:0007669"/>
    <property type="project" value="TreeGrafter"/>
</dbReference>
<dbReference type="OrthoDB" id="961069at2"/>
<dbReference type="InterPro" id="IPR000835">
    <property type="entry name" value="HTH_MarR-typ"/>
</dbReference>
<evidence type="ECO:0000313" key="2">
    <source>
        <dbReference type="EMBL" id="RAK70194.1"/>
    </source>
</evidence>
<dbReference type="EMBL" id="QHKM01000001">
    <property type="protein sequence ID" value="RAK70194.1"/>
    <property type="molecule type" value="Genomic_DNA"/>
</dbReference>
<accession>A0A328BWG5</accession>
<feature type="domain" description="HTH marR-type" evidence="1">
    <location>
        <begin position="110"/>
        <end position="240"/>
    </location>
</feature>
<dbReference type="Proteomes" id="UP000248553">
    <property type="component" value="Unassembled WGS sequence"/>
</dbReference>
<dbReference type="AlphaFoldDB" id="A0A328BWG5"/>
<protein>
    <recommendedName>
        <fullName evidence="1">HTH marR-type domain-containing protein</fullName>
    </recommendedName>
</protein>
<dbReference type="PANTHER" id="PTHR33164">
    <property type="entry name" value="TRANSCRIPTIONAL REGULATOR, MARR FAMILY"/>
    <property type="match status" value="1"/>
</dbReference>
<dbReference type="Gene3D" id="1.10.10.10">
    <property type="entry name" value="Winged helix-like DNA-binding domain superfamily/Winged helix DNA-binding domain"/>
    <property type="match status" value="1"/>
</dbReference>
<dbReference type="PANTHER" id="PTHR33164:SF43">
    <property type="entry name" value="HTH-TYPE TRANSCRIPTIONAL REPRESSOR YETL"/>
    <property type="match status" value="1"/>
</dbReference>
<reference evidence="3" key="1">
    <citation type="submission" date="2018-05" db="EMBL/GenBank/DDBJ databases">
        <authorList>
            <person name="Nie L."/>
        </authorList>
    </citation>
    <scope>NUCLEOTIDE SEQUENCE [LARGE SCALE GENOMIC DNA]</scope>
    <source>
        <strain evidence="3">NL</strain>
    </source>
</reference>
<proteinExistence type="predicted"/>
<dbReference type="SUPFAM" id="SSF46785">
    <property type="entry name" value="Winged helix' DNA-binding domain"/>
    <property type="match status" value="1"/>
</dbReference>
<dbReference type="PRINTS" id="PR00598">
    <property type="entry name" value="HTHMARR"/>
</dbReference>
<keyword evidence="3" id="KW-1185">Reference proteome</keyword>
<dbReference type="GO" id="GO:0003700">
    <property type="term" value="F:DNA-binding transcription factor activity"/>
    <property type="evidence" value="ECO:0007669"/>
    <property type="project" value="InterPro"/>
</dbReference>
<dbReference type="InterPro" id="IPR036388">
    <property type="entry name" value="WH-like_DNA-bd_sf"/>
</dbReference>
<gene>
    <name evidence="2" type="ORF">DLM85_04930</name>
</gene>